<keyword evidence="5" id="KW-0964">Secreted</keyword>
<sequence length="310" mass="35302">MDESGEPIFLRKHVYDKVDAKRTSHVEDYLSEEEREFLWLVQTGDIGSIKEFLQTVTINPDCCDYRGQRALDIAVINRDLDLVTFLLDNLPVTTTHFYCAVLRAVFENEVDILEMLLDRAEEDNRIHAHLKELINGGPECSNCLPEVAATNMTPTMAAATIGNVEITRMLLERGYSIQKPHSPKCQCREFCAKRSMNGETLTESISRMNAYRALASPTYLILTSEDPILAAFELSQEMKKLARELPENQKEYQELSKQCSKFAAAILNQCRNTEEVQTVLVQRAGFKDPRPHRFSRLHLAVQCGQKEVNT</sequence>
<keyword evidence="10" id="KW-0638">Presynaptic neurotoxin</keyword>
<evidence type="ECO:0000313" key="17">
    <source>
        <dbReference type="Proteomes" id="UP000807504"/>
    </source>
</evidence>
<keyword evidence="11" id="KW-0406">Ion transport</keyword>
<keyword evidence="14" id="KW-0040">ANK repeat</keyword>
<organism evidence="16 17">
    <name type="scientific">Argiope bruennichi</name>
    <name type="common">Wasp spider</name>
    <name type="synonym">Aranea bruennichi</name>
    <dbReference type="NCBI Taxonomy" id="94029"/>
    <lineage>
        <taxon>Eukaryota</taxon>
        <taxon>Metazoa</taxon>
        <taxon>Ecdysozoa</taxon>
        <taxon>Arthropoda</taxon>
        <taxon>Chelicerata</taxon>
        <taxon>Arachnida</taxon>
        <taxon>Araneae</taxon>
        <taxon>Araneomorphae</taxon>
        <taxon>Entelegynae</taxon>
        <taxon>Araneoidea</taxon>
        <taxon>Araneidae</taxon>
        <taxon>Argiope</taxon>
    </lineage>
</organism>
<dbReference type="InterPro" id="IPR002110">
    <property type="entry name" value="Ankyrin_rpt"/>
</dbReference>
<dbReference type="EMBL" id="JABXBU010000030">
    <property type="protein sequence ID" value="KAF8784881.1"/>
    <property type="molecule type" value="Genomic_DNA"/>
</dbReference>
<proteinExistence type="predicted"/>
<dbReference type="Proteomes" id="UP000807504">
    <property type="component" value="Unassembled WGS sequence"/>
</dbReference>
<evidence type="ECO:0000256" key="9">
    <source>
        <dbReference type="ARBA" id="ARBA00022737"/>
    </source>
</evidence>
<dbReference type="GO" id="GO:0090729">
    <property type="term" value="F:toxin activity"/>
    <property type="evidence" value="ECO:0007669"/>
    <property type="project" value="UniProtKB-KW"/>
</dbReference>
<accession>A0A8T0F225</accession>
<dbReference type="GO" id="GO:0005886">
    <property type="term" value="C:plasma membrane"/>
    <property type="evidence" value="ECO:0007669"/>
    <property type="project" value="TreeGrafter"/>
</dbReference>
<evidence type="ECO:0000256" key="14">
    <source>
        <dbReference type="PROSITE-ProRule" id="PRU00023"/>
    </source>
</evidence>
<evidence type="ECO:0000256" key="13">
    <source>
        <dbReference type="ARBA" id="ARBA00023303"/>
    </source>
</evidence>
<dbReference type="GO" id="GO:0005576">
    <property type="term" value="C:extracellular region"/>
    <property type="evidence" value="ECO:0007669"/>
    <property type="project" value="UniProtKB-SubCell"/>
</dbReference>
<evidence type="ECO:0000256" key="1">
    <source>
        <dbReference type="ARBA" id="ARBA00004175"/>
    </source>
</evidence>
<dbReference type="Pfam" id="PF00023">
    <property type="entry name" value="Ank"/>
    <property type="match status" value="1"/>
</dbReference>
<dbReference type="GO" id="GO:0034703">
    <property type="term" value="C:cation channel complex"/>
    <property type="evidence" value="ECO:0007669"/>
    <property type="project" value="TreeGrafter"/>
</dbReference>
<evidence type="ECO:0000256" key="11">
    <source>
        <dbReference type="ARBA" id="ARBA00023065"/>
    </source>
</evidence>
<feature type="repeat" description="ANK" evidence="14">
    <location>
        <begin position="150"/>
        <end position="182"/>
    </location>
</feature>
<protein>
    <submittedName>
        <fullName evidence="16">Transient receptor potential-gamma protein like</fullName>
    </submittedName>
</protein>
<comment type="caution">
    <text evidence="16">The sequence shown here is derived from an EMBL/GenBank/DDBJ whole genome shotgun (WGS) entry which is preliminary data.</text>
</comment>
<evidence type="ECO:0000256" key="4">
    <source>
        <dbReference type="ARBA" id="ARBA00022483"/>
    </source>
</evidence>
<dbReference type="PROSITE" id="PS50088">
    <property type="entry name" value="ANK_REPEAT"/>
    <property type="match status" value="1"/>
</dbReference>
<name>A0A8T0F225_ARGBR</name>
<keyword evidence="8" id="KW-0528">Neurotoxin</keyword>
<dbReference type="Pfam" id="PF08344">
    <property type="entry name" value="TRP_2"/>
    <property type="match status" value="1"/>
</dbReference>
<evidence type="ECO:0000313" key="16">
    <source>
        <dbReference type="EMBL" id="KAF8784881.1"/>
    </source>
</evidence>
<dbReference type="GO" id="GO:0006887">
    <property type="term" value="P:exocytosis"/>
    <property type="evidence" value="ECO:0007669"/>
    <property type="project" value="UniProtKB-KW"/>
</dbReference>
<dbReference type="PANTHER" id="PTHR10117:SF54">
    <property type="entry name" value="TRANSIENT RECEPTOR POTENTIAL-GAMMA PROTEIN"/>
    <property type="match status" value="1"/>
</dbReference>
<comment type="subcellular location">
    <subcellularLocation>
        <location evidence="2">Secreted</location>
    </subcellularLocation>
    <subcellularLocation>
        <location evidence="1">Target cell membrane</location>
    </subcellularLocation>
</comment>
<keyword evidence="6" id="KW-1052">Target cell membrane</keyword>
<keyword evidence="12" id="KW-1053">Target membrane</keyword>
<dbReference type="InterPro" id="IPR013555">
    <property type="entry name" value="TRP_dom"/>
</dbReference>
<evidence type="ECO:0000256" key="12">
    <source>
        <dbReference type="ARBA" id="ARBA00023298"/>
    </source>
</evidence>
<dbReference type="PANTHER" id="PTHR10117">
    <property type="entry name" value="TRANSIENT RECEPTOR POTENTIAL CHANNEL"/>
    <property type="match status" value="1"/>
</dbReference>
<dbReference type="GO" id="GO:0051480">
    <property type="term" value="P:regulation of cytosolic calcium ion concentration"/>
    <property type="evidence" value="ECO:0007669"/>
    <property type="project" value="TreeGrafter"/>
</dbReference>
<reference evidence="16" key="2">
    <citation type="submission" date="2020-06" db="EMBL/GenBank/DDBJ databases">
        <authorList>
            <person name="Sheffer M."/>
        </authorList>
    </citation>
    <scope>NUCLEOTIDE SEQUENCE</scope>
</reference>
<dbReference type="AlphaFoldDB" id="A0A8T0F225"/>
<keyword evidence="9" id="KW-0677">Repeat</keyword>
<dbReference type="GO" id="GO:0044231">
    <property type="term" value="C:host cell presynaptic membrane"/>
    <property type="evidence" value="ECO:0007669"/>
    <property type="project" value="UniProtKB-KW"/>
</dbReference>
<evidence type="ECO:0000256" key="7">
    <source>
        <dbReference type="ARBA" id="ARBA00022656"/>
    </source>
</evidence>
<keyword evidence="7" id="KW-0800">Toxin</keyword>
<evidence type="ECO:0000256" key="5">
    <source>
        <dbReference type="ARBA" id="ARBA00022525"/>
    </source>
</evidence>
<evidence type="ECO:0000256" key="6">
    <source>
        <dbReference type="ARBA" id="ARBA00022537"/>
    </source>
</evidence>
<keyword evidence="4" id="KW-0268">Exocytosis</keyword>
<keyword evidence="17" id="KW-1185">Reference proteome</keyword>
<dbReference type="InterPro" id="IPR002153">
    <property type="entry name" value="TRPC_channel"/>
</dbReference>
<dbReference type="SUPFAM" id="SSF48403">
    <property type="entry name" value="Ankyrin repeat"/>
    <property type="match status" value="1"/>
</dbReference>
<evidence type="ECO:0000256" key="2">
    <source>
        <dbReference type="ARBA" id="ARBA00004613"/>
    </source>
</evidence>
<keyword evidence="16" id="KW-0675">Receptor</keyword>
<gene>
    <name evidence="16" type="ORF">HNY73_010495</name>
</gene>
<evidence type="ECO:0000256" key="8">
    <source>
        <dbReference type="ARBA" id="ARBA00022699"/>
    </source>
</evidence>
<evidence type="ECO:0000256" key="10">
    <source>
        <dbReference type="ARBA" id="ARBA00023028"/>
    </source>
</evidence>
<dbReference type="GO" id="GO:0070679">
    <property type="term" value="F:inositol 1,4,5 trisphosphate binding"/>
    <property type="evidence" value="ECO:0007669"/>
    <property type="project" value="TreeGrafter"/>
</dbReference>
<feature type="domain" description="Transient receptor ion channel" evidence="15">
    <location>
        <begin position="185"/>
        <end position="249"/>
    </location>
</feature>
<dbReference type="GO" id="GO:0044218">
    <property type="term" value="C:other organism cell membrane"/>
    <property type="evidence" value="ECO:0007669"/>
    <property type="project" value="UniProtKB-KW"/>
</dbReference>
<dbReference type="SMART" id="SM01420">
    <property type="entry name" value="TRP_2"/>
    <property type="match status" value="1"/>
</dbReference>
<keyword evidence="13" id="KW-0407">Ion channel</keyword>
<keyword evidence="3" id="KW-0813">Transport</keyword>
<evidence type="ECO:0000259" key="15">
    <source>
        <dbReference type="SMART" id="SM01420"/>
    </source>
</evidence>
<dbReference type="InterPro" id="IPR036770">
    <property type="entry name" value="Ankyrin_rpt-contain_sf"/>
</dbReference>
<dbReference type="Gene3D" id="1.25.40.20">
    <property type="entry name" value="Ankyrin repeat-containing domain"/>
    <property type="match status" value="1"/>
</dbReference>
<dbReference type="GO" id="GO:0015279">
    <property type="term" value="F:store-operated calcium channel activity"/>
    <property type="evidence" value="ECO:0007669"/>
    <property type="project" value="TreeGrafter"/>
</dbReference>
<reference evidence="16" key="1">
    <citation type="journal article" date="2020" name="bioRxiv">
        <title>Chromosome-level reference genome of the European wasp spider Argiope bruennichi: a resource for studies on range expansion and evolutionary adaptation.</title>
        <authorList>
            <person name="Sheffer M.M."/>
            <person name="Hoppe A."/>
            <person name="Krehenwinkel H."/>
            <person name="Uhl G."/>
            <person name="Kuss A.W."/>
            <person name="Jensen L."/>
            <person name="Jensen C."/>
            <person name="Gillespie R.G."/>
            <person name="Hoff K.J."/>
            <person name="Prost S."/>
        </authorList>
    </citation>
    <scope>NUCLEOTIDE SEQUENCE</scope>
</reference>
<evidence type="ECO:0000256" key="3">
    <source>
        <dbReference type="ARBA" id="ARBA00022448"/>
    </source>
</evidence>
<keyword evidence="6" id="KW-0472">Membrane</keyword>